<organism evidence="1 2">
    <name type="scientific">Smallanthus sonchifolius</name>
    <dbReference type="NCBI Taxonomy" id="185202"/>
    <lineage>
        <taxon>Eukaryota</taxon>
        <taxon>Viridiplantae</taxon>
        <taxon>Streptophyta</taxon>
        <taxon>Embryophyta</taxon>
        <taxon>Tracheophyta</taxon>
        <taxon>Spermatophyta</taxon>
        <taxon>Magnoliopsida</taxon>
        <taxon>eudicotyledons</taxon>
        <taxon>Gunneridae</taxon>
        <taxon>Pentapetalae</taxon>
        <taxon>asterids</taxon>
        <taxon>campanulids</taxon>
        <taxon>Asterales</taxon>
        <taxon>Asteraceae</taxon>
        <taxon>Asteroideae</taxon>
        <taxon>Heliantheae alliance</taxon>
        <taxon>Millerieae</taxon>
        <taxon>Smallanthus</taxon>
    </lineage>
</organism>
<dbReference type="Proteomes" id="UP001056120">
    <property type="component" value="Linkage Group LG17"/>
</dbReference>
<gene>
    <name evidence="1" type="ORF">L1987_51248</name>
</gene>
<keyword evidence="2" id="KW-1185">Reference proteome</keyword>
<evidence type="ECO:0000313" key="1">
    <source>
        <dbReference type="EMBL" id="KAI3760848.1"/>
    </source>
</evidence>
<sequence>MARLPRGGRRKIELKLIESERERAVTLSKRHGGLFKKAGELATLCGAQIAIILFTVSGKPLSFGSPGVINVVKKFLGSGHGDQQPDAIKASMNGYRQAELEELNHEFDDFNEKSVIGKKHGQTLEEDLKVLLGGMTYEDYKSCMGIDKLMQMKCRLEEMKRELEDGCEAESGSSLLLKDEFEVDLSKVEGPKDYLKL</sequence>
<name>A0ACB9EQJ5_9ASTR</name>
<protein>
    <submittedName>
        <fullName evidence="1">Uncharacterized protein</fullName>
    </submittedName>
</protein>
<evidence type="ECO:0000313" key="2">
    <source>
        <dbReference type="Proteomes" id="UP001056120"/>
    </source>
</evidence>
<accession>A0ACB9EQJ5</accession>
<dbReference type="EMBL" id="CM042034">
    <property type="protein sequence ID" value="KAI3760848.1"/>
    <property type="molecule type" value="Genomic_DNA"/>
</dbReference>
<comment type="caution">
    <text evidence="1">The sequence shown here is derived from an EMBL/GenBank/DDBJ whole genome shotgun (WGS) entry which is preliminary data.</text>
</comment>
<reference evidence="1 2" key="2">
    <citation type="journal article" date="2022" name="Mol. Ecol. Resour.">
        <title>The genomes of chicory, endive, great burdock and yacon provide insights into Asteraceae paleo-polyploidization history and plant inulin production.</title>
        <authorList>
            <person name="Fan W."/>
            <person name="Wang S."/>
            <person name="Wang H."/>
            <person name="Wang A."/>
            <person name="Jiang F."/>
            <person name="Liu H."/>
            <person name="Zhao H."/>
            <person name="Xu D."/>
            <person name="Zhang Y."/>
        </authorList>
    </citation>
    <scope>NUCLEOTIDE SEQUENCE [LARGE SCALE GENOMIC DNA]</scope>
    <source>
        <strain evidence="2">cv. Yunnan</strain>
        <tissue evidence="1">Leaves</tissue>
    </source>
</reference>
<proteinExistence type="predicted"/>
<reference evidence="2" key="1">
    <citation type="journal article" date="2022" name="Mol. Ecol. Resour.">
        <title>The genomes of chicory, endive, great burdock and yacon provide insights into Asteraceae palaeo-polyploidization history and plant inulin production.</title>
        <authorList>
            <person name="Fan W."/>
            <person name="Wang S."/>
            <person name="Wang H."/>
            <person name="Wang A."/>
            <person name="Jiang F."/>
            <person name="Liu H."/>
            <person name="Zhao H."/>
            <person name="Xu D."/>
            <person name="Zhang Y."/>
        </authorList>
    </citation>
    <scope>NUCLEOTIDE SEQUENCE [LARGE SCALE GENOMIC DNA]</scope>
    <source>
        <strain evidence="2">cv. Yunnan</strain>
    </source>
</reference>